<proteinExistence type="predicted"/>
<comment type="caution">
    <text evidence="6">The sequence shown here is derived from an EMBL/GenBank/DDBJ whole genome shotgun (WGS) entry which is preliminary data.</text>
</comment>
<evidence type="ECO:0000256" key="4">
    <source>
        <dbReference type="PROSITE-ProRule" id="PRU00335"/>
    </source>
</evidence>
<dbReference type="PANTHER" id="PTHR30055">
    <property type="entry name" value="HTH-TYPE TRANSCRIPTIONAL REGULATOR RUTR"/>
    <property type="match status" value="1"/>
</dbReference>
<keyword evidence="2 4" id="KW-0238">DNA-binding</keyword>
<evidence type="ECO:0000259" key="5">
    <source>
        <dbReference type="PROSITE" id="PS50977"/>
    </source>
</evidence>
<dbReference type="InterPro" id="IPR041583">
    <property type="entry name" value="TetR_C_31"/>
</dbReference>
<dbReference type="AlphaFoldDB" id="A0A9W6SIV1"/>
<keyword evidence="3" id="KW-0804">Transcription</keyword>
<dbReference type="PANTHER" id="PTHR30055:SF234">
    <property type="entry name" value="HTH-TYPE TRANSCRIPTIONAL REGULATOR BETI"/>
    <property type="match status" value="1"/>
</dbReference>
<keyword evidence="7" id="KW-1185">Reference proteome</keyword>
<name>A0A9W6SIV1_9ACTN</name>
<dbReference type="GO" id="GO:0000976">
    <property type="term" value="F:transcription cis-regulatory region binding"/>
    <property type="evidence" value="ECO:0007669"/>
    <property type="project" value="TreeGrafter"/>
</dbReference>
<dbReference type="EMBL" id="BSTX01000001">
    <property type="protein sequence ID" value="GLZ77073.1"/>
    <property type="molecule type" value="Genomic_DNA"/>
</dbReference>
<dbReference type="Pfam" id="PF17940">
    <property type="entry name" value="TetR_C_31"/>
    <property type="match status" value="1"/>
</dbReference>
<evidence type="ECO:0000256" key="1">
    <source>
        <dbReference type="ARBA" id="ARBA00023015"/>
    </source>
</evidence>
<gene>
    <name evidence="6" type="ORF">Afil01_18800</name>
</gene>
<dbReference type="Pfam" id="PF00440">
    <property type="entry name" value="TetR_N"/>
    <property type="match status" value="1"/>
</dbReference>
<dbReference type="Gene3D" id="1.10.357.10">
    <property type="entry name" value="Tetracycline Repressor, domain 2"/>
    <property type="match status" value="1"/>
</dbReference>
<dbReference type="InterPro" id="IPR009057">
    <property type="entry name" value="Homeodomain-like_sf"/>
</dbReference>
<accession>A0A9W6SIV1</accession>
<dbReference type="SUPFAM" id="SSF46689">
    <property type="entry name" value="Homeodomain-like"/>
    <property type="match status" value="1"/>
</dbReference>
<feature type="DNA-binding region" description="H-T-H motif" evidence="4">
    <location>
        <begin position="37"/>
        <end position="56"/>
    </location>
</feature>
<dbReference type="SUPFAM" id="SSF48498">
    <property type="entry name" value="Tetracyclin repressor-like, C-terminal domain"/>
    <property type="match status" value="1"/>
</dbReference>
<evidence type="ECO:0000256" key="2">
    <source>
        <dbReference type="ARBA" id="ARBA00023125"/>
    </source>
</evidence>
<dbReference type="InterPro" id="IPR050109">
    <property type="entry name" value="HTH-type_TetR-like_transc_reg"/>
</dbReference>
<dbReference type="InterPro" id="IPR036271">
    <property type="entry name" value="Tet_transcr_reg_TetR-rel_C_sf"/>
</dbReference>
<keyword evidence="1" id="KW-0805">Transcription regulation</keyword>
<dbReference type="RefSeq" id="WP_285662206.1">
    <property type="nucleotide sequence ID" value="NZ_BSTX01000001.1"/>
</dbReference>
<evidence type="ECO:0000313" key="7">
    <source>
        <dbReference type="Proteomes" id="UP001165079"/>
    </source>
</evidence>
<reference evidence="6" key="1">
    <citation type="submission" date="2023-03" db="EMBL/GenBank/DDBJ databases">
        <title>Actinorhabdospora filicis NBRC 111898.</title>
        <authorList>
            <person name="Ichikawa N."/>
            <person name="Sato H."/>
            <person name="Tonouchi N."/>
        </authorList>
    </citation>
    <scope>NUCLEOTIDE SEQUENCE</scope>
    <source>
        <strain evidence="6">NBRC 111898</strain>
    </source>
</reference>
<feature type="domain" description="HTH tetR-type" evidence="5">
    <location>
        <begin position="14"/>
        <end position="74"/>
    </location>
</feature>
<protein>
    <submittedName>
        <fullName evidence="6">TetR family transcriptional regulator</fullName>
    </submittedName>
</protein>
<evidence type="ECO:0000313" key="6">
    <source>
        <dbReference type="EMBL" id="GLZ77073.1"/>
    </source>
</evidence>
<dbReference type="PRINTS" id="PR00455">
    <property type="entry name" value="HTHTETR"/>
</dbReference>
<dbReference type="PROSITE" id="PS50977">
    <property type="entry name" value="HTH_TETR_2"/>
    <property type="match status" value="1"/>
</dbReference>
<dbReference type="InterPro" id="IPR001647">
    <property type="entry name" value="HTH_TetR"/>
</dbReference>
<sequence>MPPTPLSPSAEKGLAARRKLTSAAAALIGELGWTAVSTRQIAERAGVRPGIVHYHFPSIKALLAEAALATIEPIVAAALPALTDATPTEALDALVQGLDAYRGTDPASLVFTEMYLAAARDPELRERMAGVMHRFKAALTGCFGDEATATVVMAVLDGFVLQRTMDPSLRAASLVPVLRRILPGGVS</sequence>
<organism evidence="6 7">
    <name type="scientific">Actinorhabdospora filicis</name>
    <dbReference type="NCBI Taxonomy" id="1785913"/>
    <lineage>
        <taxon>Bacteria</taxon>
        <taxon>Bacillati</taxon>
        <taxon>Actinomycetota</taxon>
        <taxon>Actinomycetes</taxon>
        <taxon>Micromonosporales</taxon>
        <taxon>Micromonosporaceae</taxon>
        <taxon>Actinorhabdospora</taxon>
    </lineage>
</organism>
<evidence type="ECO:0000256" key="3">
    <source>
        <dbReference type="ARBA" id="ARBA00023163"/>
    </source>
</evidence>
<dbReference type="Proteomes" id="UP001165079">
    <property type="component" value="Unassembled WGS sequence"/>
</dbReference>
<dbReference type="GO" id="GO:0003700">
    <property type="term" value="F:DNA-binding transcription factor activity"/>
    <property type="evidence" value="ECO:0007669"/>
    <property type="project" value="TreeGrafter"/>
</dbReference>